<accession>A0AAD9MXG2</accession>
<reference evidence="5" key="1">
    <citation type="journal article" date="2023" name="Mol. Biol. Evol.">
        <title>Third-Generation Sequencing Reveals the Adaptive Role of the Epigenome in Three Deep-Sea Polychaetes.</title>
        <authorList>
            <person name="Perez M."/>
            <person name="Aroh O."/>
            <person name="Sun Y."/>
            <person name="Lan Y."/>
            <person name="Juniper S.K."/>
            <person name="Young C.R."/>
            <person name="Angers B."/>
            <person name="Qian P.Y."/>
        </authorList>
    </citation>
    <scope>NUCLEOTIDE SEQUENCE</scope>
    <source>
        <strain evidence="5">P08H-3</strain>
    </source>
</reference>
<sequence>MRRMPFPLAKLAYMGIKQISKPLAVYIKRKAKTTSFLRNYILLPPAQSKNALLVSVYHKFDTTIKLRILGLGRVKDVQPMSEEAAIDLSSEMLGELIIFSVGAGCIYLEYRRQLKKDQNKEEFQNSRIQELESTVSDLGMEIEQQKAQIAELKRVLSSQPIPQFTKDPQSRRVSTVEKR</sequence>
<evidence type="ECO:0008006" key="7">
    <source>
        <dbReference type="Google" id="ProtNLM"/>
    </source>
</evidence>
<evidence type="ECO:0000313" key="5">
    <source>
        <dbReference type="EMBL" id="KAK2147356.1"/>
    </source>
</evidence>
<gene>
    <name evidence="5" type="ORF">LSH36_557g01073</name>
</gene>
<protein>
    <recommendedName>
        <fullName evidence="7">OPA3-like protein</fullName>
    </recommendedName>
</protein>
<dbReference type="AlphaFoldDB" id="A0AAD9MXG2"/>
<dbReference type="GO" id="GO:0019216">
    <property type="term" value="P:regulation of lipid metabolic process"/>
    <property type="evidence" value="ECO:0007669"/>
    <property type="project" value="TreeGrafter"/>
</dbReference>
<feature type="region of interest" description="Disordered" evidence="4">
    <location>
        <begin position="160"/>
        <end position="179"/>
    </location>
</feature>
<dbReference type="PANTHER" id="PTHR12499">
    <property type="entry name" value="OPTIC ATROPHY 3 PROTEIN OPA3"/>
    <property type="match status" value="1"/>
</dbReference>
<comment type="similarity">
    <text evidence="1">Belongs to the OPA3 family.</text>
</comment>
<dbReference type="EMBL" id="JAODUP010000557">
    <property type="protein sequence ID" value="KAK2147356.1"/>
    <property type="molecule type" value="Genomic_DNA"/>
</dbReference>
<proteinExistence type="inferred from homology"/>
<evidence type="ECO:0000256" key="4">
    <source>
        <dbReference type="SAM" id="MobiDB-lite"/>
    </source>
</evidence>
<dbReference type="GO" id="GO:0005739">
    <property type="term" value="C:mitochondrion"/>
    <property type="evidence" value="ECO:0007669"/>
    <property type="project" value="TreeGrafter"/>
</dbReference>
<comment type="caution">
    <text evidence="5">The sequence shown here is derived from an EMBL/GenBank/DDBJ whole genome shotgun (WGS) entry which is preliminary data.</text>
</comment>
<feature type="compositionally biased region" description="Basic and acidic residues" evidence="4">
    <location>
        <begin position="168"/>
        <end position="179"/>
    </location>
</feature>
<dbReference type="PANTHER" id="PTHR12499:SF0">
    <property type="entry name" value="OPTIC ATROPHY 3 PROTEIN"/>
    <property type="match status" value="1"/>
</dbReference>
<evidence type="ECO:0000256" key="3">
    <source>
        <dbReference type="SAM" id="Coils"/>
    </source>
</evidence>
<dbReference type="Pfam" id="PF07047">
    <property type="entry name" value="OPA3"/>
    <property type="match status" value="1"/>
</dbReference>
<dbReference type="Proteomes" id="UP001208570">
    <property type="component" value="Unassembled WGS sequence"/>
</dbReference>
<organism evidence="5 6">
    <name type="scientific">Paralvinella palmiformis</name>
    <dbReference type="NCBI Taxonomy" id="53620"/>
    <lineage>
        <taxon>Eukaryota</taxon>
        <taxon>Metazoa</taxon>
        <taxon>Spiralia</taxon>
        <taxon>Lophotrochozoa</taxon>
        <taxon>Annelida</taxon>
        <taxon>Polychaeta</taxon>
        <taxon>Sedentaria</taxon>
        <taxon>Canalipalpata</taxon>
        <taxon>Terebellida</taxon>
        <taxon>Terebelliformia</taxon>
        <taxon>Alvinellidae</taxon>
        <taxon>Paralvinella</taxon>
    </lineage>
</organism>
<evidence type="ECO:0000256" key="2">
    <source>
        <dbReference type="ARBA" id="ARBA00023054"/>
    </source>
</evidence>
<dbReference type="InterPro" id="IPR010754">
    <property type="entry name" value="OPA3-like"/>
</dbReference>
<keyword evidence="2 3" id="KW-0175">Coiled coil</keyword>
<evidence type="ECO:0000313" key="6">
    <source>
        <dbReference type="Proteomes" id="UP001208570"/>
    </source>
</evidence>
<keyword evidence="6" id="KW-1185">Reference proteome</keyword>
<evidence type="ECO:0000256" key="1">
    <source>
        <dbReference type="ARBA" id="ARBA00007584"/>
    </source>
</evidence>
<name>A0AAD9MXG2_9ANNE</name>
<feature type="coiled-coil region" evidence="3">
    <location>
        <begin position="114"/>
        <end position="155"/>
    </location>
</feature>